<evidence type="ECO:0000313" key="2">
    <source>
        <dbReference type="EMBL" id="GIJ25116.1"/>
    </source>
</evidence>
<organism evidence="2 3">
    <name type="scientific">Micromonospora qiuiae</name>
    <dbReference type="NCBI Taxonomy" id="502268"/>
    <lineage>
        <taxon>Bacteria</taxon>
        <taxon>Bacillati</taxon>
        <taxon>Actinomycetota</taxon>
        <taxon>Actinomycetes</taxon>
        <taxon>Micromonosporales</taxon>
        <taxon>Micromonosporaceae</taxon>
        <taxon>Micromonospora</taxon>
    </lineage>
</organism>
<comment type="caution">
    <text evidence="2">The sequence shown here is derived from an EMBL/GenBank/DDBJ whole genome shotgun (WGS) entry which is preliminary data.</text>
</comment>
<evidence type="ECO:0000256" key="1">
    <source>
        <dbReference type="SAM" id="MobiDB-lite"/>
    </source>
</evidence>
<protein>
    <submittedName>
        <fullName evidence="2">Oxidoreductase</fullName>
    </submittedName>
</protein>
<keyword evidence="3" id="KW-1185">Reference proteome</keyword>
<dbReference type="Pfam" id="PF14100">
    <property type="entry name" value="DUF6807"/>
    <property type="match status" value="1"/>
</dbReference>
<proteinExistence type="predicted"/>
<gene>
    <name evidence="2" type="ORF">Vqi01_02780</name>
</gene>
<sequence length="317" mass="33602">MTTADAVGRNLPVDRTPAAGDDPHLFVDGTPVARYVLAPDLDARHGPRPYLHPVRTLAGTRVSDALPADHVWHLGASLAVQDVNGTNLWGGRTYVRDLGYTWRADHGRIVHTGWEHRSADRLDHRLHWCDPAGDVLLTERRTLTASPVPGHGGALSPGPGHGGALSPMPGHGGAWRLEVTSILTAPADRDVVLGSPATNGRPGGAGYGGFFWRAVATEPPEVFTASLTGEEAVNGCAEPWVAMTGQAPEGGAYTLVFSGLGPGDRWFVRTTMYPGVCVAFAFEQTATIPAGTSRHGRYHVVVADGRLDPRTTATLTL</sequence>
<dbReference type="RefSeq" id="WP_204032181.1">
    <property type="nucleotide sequence ID" value="NZ_BOPC01000004.1"/>
</dbReference>
<dbReference type="InterPro" id="IPR029475">
    <property type="entry name" value="DUF6807"/>
</dbReference>
<feature type="region of interest" description="Disordered" evidence="1">
    <location>
        <begin position="1"/>
        <end position="22"/>
    </location>
</feature>
<accession>A0ABQ4J503</accession>
<evidence type="ECO:0000313" key="3">
    <source>
        <dbReference type="Proteomes" id="UP000653076"/>
    </source>
</evidence>
<dbReference type="Proteomes" id="UP000653076">
    <property type="component" value="Unassembled WGS sequence"/>
</dbReference>
<dbReference type="EMBL" id="BOPC01000004">
    <property type="protein sequence ID" value="GIJ25116.1"/>
    <property type="molecule type" value="Genomic_DNA"/>
</dbReference>
<reference evidence="2 3" key="1">
    <citation type="submission" date="2021-01" db="EMBL/GenBank/DDBJ databases">
        <title>Whole genome shotgun sequence of Verrucosispora qiuiae NBRC 106684.</title>
        <authorList>
            <person name="Komaki H."/>
            <person name="Tamura T."/>
        </authorList>
    </citation>
    <scope>NUCLEOTIDE SEQUENCE [LARGE SCALE GENOMIC DNA]</scope>
    <source>
        <strain evidence="2 3">NBRC 106684</strain>
    </source>
</reference>
<name>A0ABQ4J503_9ACTN</name>